<gene>
    <name evidence="1" type="ORF">ACFSRY_18950</name>
</gene>
<protein>
    <submittedName>
        <fullName evidence="1">Uncharacterized protein</fullName>
    </submittedName>
</protein>
<comment type="caution">
    <text evidence="1">The sequence shown here is derived from an EMBL/GenBank/DDBJ whole genome shotgun (WGS) entry which is preliminary data.</text>
</comment>
<organism evidence="1 2">
    <name type="scientific">Pontibacter locisalis</name>
    <dbReference type="NCBI Taxonomy" id="1719035"/>
    <lineage>
        <taxon>Bacteria</taxon>
        <taxon>Pseudomonadati</taxon>
        <taxon>Bacteroidota</taxon>
        <taxon>Cytophagia</taxon>
        <taxon>Cytophagales</taxon>
        <taxon>Hymenobacteraceae</taxon>
        <taxon>Pontibacter</taxon>
    </lineage>
</organism>
<accession>A0ABW5ISM9</accession>
<keyword evidence="2" id="KW-1185">Reference proteome</keyword>
<proteinExistence type="predicted"/>
<evidence type="ECO:0000313" key="1">
    <source>
        <dbReference type="EMBL" id="MFD2515958.1"/>
    </source>
</evidence>
<sequence>MEFLDGGRLEVTAHKLKDGVREKVIFRRIFYPEKTKQISIYGLDGEDRFLFTGKGKSRIKIDVFGGAGEDLYAFKSIRGKKNKVHIHDSTYGNEYPAEDMVKVKKDDNPPAQTLDSNGKLLKYYLD</sequence>
<name>A0ABW5ISM9_9BACT</name>
<dbReference type="RefSeq" id="WP_377511806.1">
    <property type="nucleotide sequence ID" value="NZ_JBHULU010000027.1"/>
</dbReference>
<dbReference type="Proteomes" id="UP001597544">
    <property type="component" value="Unassembled WGS sequence"/>
</dbReference>
<reference evidence="2" key="1">
    <citation type="journal article" date="2019" name="Int. J. Syst. Evol. Microbiol.">
        <title>The Global Catalogue of Microorganisms (GCM) 10K type strain sequencing project: providing services to taxonomists for standard genome sequencing and annotation.</title>
        <authorList>
            <consortium name="The Broad Institute Genomics Platform"/>
            <consortium name="The Broad Institute Genome Sequencing Center for Infectious Disease"/>
            <person name="Wu L."/>
            <person name="Ma J."/>
        </authorList>
    </citation>
    <scope>NUCLEOTIDE SEQUENCE [LARGE SCALE GENOMIC DNA]</scope>
    <source>
        <strain evidence="2">KCTC 42498</strain>
    </source>
</reference>
<evidence type="ECO:0000313" key="2">
    <source>
        <dbReference type="Proteomes" id="UP001597544"/>
    </source>
</evidence>
<dbReference type="EMBL" id="JBHULU010000027">
    <property type="protein sequence ID" value="MFD2515958.1"/>
    <property type="molecule type" value="Genomic_DNA"/>
</dbReference>